<reference evidence="3" key="1">
    <citation type="journal article" date="2020" name="mSystems">
        <title>Genome- and Community-Level Interaction Insights into Carbon Utilization and Element Cycling Functions of Hydrothermarchaeota in Hydrothermal Sediment.</title>
        <authorList>
            <person name="Zhou Z."/>
            <person name="Liu Y."/>
            <person name="Xu W."/>
            <person name="Pan J."/>
            <person name="Luo Z.H."/>
            <person name="Li M."/>
        </authorList>
    </citation>
    <scope>NUCLEOTIDE SEQUENCE [LARGE SCALE GENOMIC DNA]</scope>
    <source>
        <strain evidence="3">SpSt-500</strain>
    </source>
</reference>
<accession>A0A832DFU7</accession>
<feature type="domain" description="TcaA protein NTF2-like" evidence="2">
    <location>
        <begin position="35"/>
        <end position="130"/>
    </location>
</feature>
<sequence>MKKLILISFVLLSIISIVSCSSKKSYDTPEDLVNANADFMNQEDFDGVMSTIHPQSPSYEMTEKLVKKIFEVYDLNYKIEKIKVLEQNDKEAKVEFIQITTKLKGPDFKNNKTTGVHTLKMDGDSWKIFSTEVQDLEFL</sequence>
<keyword evidence="1" id="KW-0732">Signal</keyword>
<evidence type="ECO:0000256" key="1">
    <source>
        <dbReference type="SAM" id="SignalP"/>
    </source>
</evidence>
<dbReference type="EMBL" id="DSVI01000008">
    <property type="protein sequence ID" value="HGT47884.1"/>
    <property type="molecule type" value="Genomic_DNA"/>
</dbReference>
<organism evidence="3">
    <name type="scientific">Ignavibacterium album</name>
    <dbReference type="NCBI Taxonomy" id="591197"/>
    <lineage>
        <taxon>Bacteria</taxon>
        <taxon>Pseudomonadati</taxon>
        <taxon>Ignavibacteriota</taxon>
        <taxon>Ignavibacteria</taxon>
        <taxon>Ignavibacteriales</taxon>
        <taxon>Ignavibacteriaceae</taxon>
        <taxon>Ignavibacterium</taxon>
    </lineage>
</organism>
<dbReference type="AlphaFoldDB" id="A0A832DFU7"/>
<name>A0A832DFU7_9BACT</name>
<comment type="caution">
    <text evidence="3">The sequence shown here is derived from an EMBL/GenBank/DDBJ whole genome shotgun (WGS) entry which is preliminary data.</text>
</comment>
<evidence type="ECO:0000313" key="3">
    <source>
        <dbReference type="EMBL" id="HGT47884.1"/>
    </source>
</evidence>
<evidence type="ECO:0000259" key="2">
    <source>
        <dbReference type="Pfam" id="PF22819"/>
    </source>
</evidence>
<feature type="signal peptide" evidence="1">
    <location>
        <begin position="1"/>
        <end position="20"/>
    </location>
</feature>
<gene>
    <name evidence="3" type="ORF">ENS56_07605</name>
</gene>
<protein>
    <recommendedName>
        <fullName evidence="2">TcaA protein NTF2-like domain-containing protein</fullName>
    </recommendedName>
</protein>
<proteinExistence type="predicted"/>
<dbReference type="InterPro" id="IPR054528">
    <property type="entry name" value="TcaA_5th"/>
</dbReference>
<dbReference type="PROSITE" id="PS51257">
    <property type="entry name" value="PROKAR_LIPOPROTEIN"/>
    <property type="match status" value="1"/>
</dbReference>
<dbReference type="Pfam" id="PF22819">
    <property type="entry name" value="TcaA_5th"/>
    <property type="match status" value="1"/>
</dbReference>
<feature type="chain" id="PRO_5032920211" description="TcaA protein NTF2-like domain-containing protein" evidence="1">
    <location>
        <begin position="21"/>
        <end position="139"/>
    </location>
</feature>